<evidence type="ECO:0000313" key="3">
    <source>
        <dbReference type="Proteomes" id="UP001645038"/>
    </source>
</evidence>
<reference evidence="2 3" key="1">
    <citation type="submission" date="2020-07" db="EMBL/GenBank/DDBJ databases">
        <title>Halophilic bacteria isolated from french cheeses.</title>
        <authorList>
            <person name="Kothe C.I."/>
            <person name="Farah-Kraiem B."/>
            <person name="Renault P."/>
            <person name="Dridi B."/>
        </authorList>
    </citation>
    <scope>NUCLEOTIDE SEQUENCE [LARGE SCALE GENOMIC DNA]</scope>
    <source>
        <strain evidence="2 3">FME20</strain>
    </source>
</reference>
<proteinExistence type="inferred from homology"/>
<dbReference type="EMBL" id="RRZB01000031">
    <property type="protein sequence ID" value="MBE0464285.1"/>
    <property type="molecule type" value="Genomic_DNA"/>
</dbReference>
<dbReference type="Pfam" id="PF01042">
    <property type="entry name" value="Ribonuc_L-PSP"/>
    <property type="match status" value="1"/>
</dbReference>
<comment type="caution">
    <text evidence="2">The sequence shown here is derived from an EMBL/GenBank/DDBJ whole genome shotgun (WGS) entry which is preliminary data.</text>
</comment>
<protein>
    <submittedName>
        <fullName evidence="2">RidA family protein</fullName>
    </submittedName>
</protein>
<dbReference type="PANTHER" id="PTHR11803:SF58">
    <property type="entry name" value="PROTEIN HMF1-RELATED"/>
    <property type="match status" value="1"/>
</dbReference>
<gene>
    <name evidence="2" type="ORF">EI547_12600</name>
</gene>
<dbReference type="CDD" id="cd00448">
    <property type="entry name" value="YjgF_YER057c_UK114_family"/>
    <property type="match status" value="1"/>
</dbReference>
<dbReference type="InterPro" id="IPR035959">
    <property type="entry name" value="RutC-like_sf"/>
</dbReference>
<evidence type="ECO:0000313" key="2">
    <source>
        <dbReference type="EMBL" id="MBE0464285.1"/>
    </source>
</evidence>
<dbReference type="RefSeq" id="WP_192538794.1">
    <property type="nucleotide sequence ID" value="NZ_JABUZA010000028.1"/>
</dbReference>
<sequence>MTKPLEFQNPDALFDPTPYGYCHTVKAPPGGQLVYISGQFGGEGAANTLSDDFRHQTQATLNNLGRALKAHGLDYTNIMKITVLIVDHSAEKLAVWGEEMRHCWPMEKLPASTLIPVPQLALETMQIEVDAVAWKAC</sequence>
<name>A0ABR9G085_9GAMM</name>
<organism evidence="2 3">
    <name type="scientific">Halomonas colorata</name>
    <dbReference type="NCBI Taxonomy" id="2742615"/>
    <lineage>
        <taxon>Bacteria</taxon>
        <taxon>Pseudomonadati</taxon>
        <taxon>Pseudomonadota</taxon>
        <taxon>Gammaproteobacteria</taxon>
        <taxon>Oceanospirillales</taxon>
        <taxon>Halomonadaceae</taxon>
        <taxon>Halomonas</taxon>
    </lineage>
</organism>
<dbReference type="Proteomes" id="UP001645038">
    <property type="component" value="Unassembled WGS sequence"/>
</dbReference>
<dbReference type="PANTHER" id="PTHR11803">
    <property type="entry name" value="2-IMINOBUTANOATE/2-IMINOPROPANOATE DEAMINASE RIDA"/>
    <property type="match status" value="1"/>
</dbReference>
<dbReference type="InterPro" id="IPR006175">
    <property type="entry name" value="YjgF/YER057c/UK114"/>
</dbReference>
<dbReference type="SUPFAM" id="SSF55298">
    <property type="entry name" value="YjgF-like"/>
    <property type="match status" value="1"/>
</dbReference>
<keyword evidence="3" id="KW-1185">Reference proteome</keyword>
<dbReference type="Gene3D" id="3.30.1330.40">
    <property type="entry name" value="RutC-like"/>
    <property type="match status" value="1"/>
</dbReference>
<comment type="similarity">
    <text evidence="1">Belongs to the RutC family.</text>
</comment>
<evidence type="ECO:0000256" key="1">
    <source>
        <dbReference type="ARBA" id="ARBA00010552"/>
    </source>
</evidence>
<accession>A0ABR9G085</accession>